<dbReference type="PANTHER" id="PTHR42705">
    <property type="entry name" value="BIFUNCTIONAL NON-HOMOLOGOUS END JOINING PROTEIN LIGD"/>
    <property type="match status" value="1"/>
</dbReference>
<gene>
    <name evidence="2" type="ORF">DHM44_07770</name>
</gene>
<dbReference type="Proteomes" id="UP000262325">
    <property type="component" value="Unassembled WGS sequence"/>
</dbReference>
<proteinExistence type="predicted"/>
<dbReference type="NCBIfam" id="TIGR02778">
    <property type="entry name" value="ligD_pol"/>
    <property type="match status" value="1"/>
</dbReference>
<dbReference type="Gene3D" id="3.90.920.10">
    <property type="entry name" value="DNA primase, PRIM domain"/>
    <property type="match status" value="1"/>
</dbReference>
<sequence>MIFRLLLSFKQIYKQENNKKIKRCKKEVLNNMKQKINGRTIEISNPHKVFYPNANITKGEILNYYNRIAEYMLPHIRNRLVVMQRFPEGIGKEGFYHKQVPDYFPEWLQRKTVTLRKGEKQDIAVVNKKADIIYMAEQGTITYHIWLSQKDNIGKPDKLVFDLDPPKKGEFSEVKFAAYKLRDLFQDMGLIPYVMTTGSKGLHVVTPIKPEYDFDIIRQYVRDILTELVKKYPDRFTLEPRKDERQGRVFLDYLRHAFGQTSVAPYSLRPIEGAPIATPLEWEKLPYIENSQKYHMKNIFKRLSQKKDPWKEFKLHRKSLDI</sequence>
<protein>
    <submittedName>
        <fullName evidence="2">ATP-dependent DNA ligase</fullName>
    </submittedName>
</protein>
<accession>A0A3D5QCI7</accession>
<reference evidence="2 3" key="1">
    <citation type="journal article" date="2018" name="Nat. Biotechnol.">
        <title>A standardized bacterial taxonomy based on genome phylogeny substantially revises the tree of life.</title>
        <authorList>
            <person name="Parks D.H."/>
            <person name="Chuvochina M."/>
            <person name="Waite D.W."/>
            <person name="Rinke C."/>
            <person name="Skarshewski A."/>
            <person name="Chaumeil P.A."/>
            <person name="Hugenholtz P."/>
        </authorList>
    </citation>
    <scope>NUCLEOTIDE SEQUENCE [LARGE SCALE GENOMIC DNA]</scope>
    <source>
        <strain evidence="2">UBA8672</strain>
    </source>
</reference>
<dbReference type="EMBL" id="DPPF01000162">
    <property type="protein sequence ID" value="HCW93565.1"/>
    <property type="molecule type" value="Genomic_DNA"/>
</dbReference>
<comment type="caution">
    <text evidence="2">The sequence shown here is derived from an EMBL/GenBank/DDBJ whole genome shotgun (WGS) entry which is preliminary data.</text>
</comment>
<name>A0A3D5QCI7_FLESI</name>
<evidence type="ECO:0000259" key="1">
    <source>
        <dbReference type="Pfam" id="PF21686"/>
    </source>
</evidence>
<dbReference type="Pfam" id="PF21686">
    <property type="entry name" value="LigD_Prim-Pol"/>
    <property type="match status" value="1"/>
</dbReference>
<organism evidence="2 3">
    <name type="scientific">Flexistipes sinusarabici</name>
    <dbReference type="NCBI Taxonomy" id="2352"/>
    <lineage>
        <taxon>Bacteria</taxon>
        <taxon>Pseudomonadati</taxon>
        <taxon>Deferribacterota</taxon>
        <taxon>Deferribacteres</taxon>
        <taxon>Deferribacterales</taxon>
        <taxon>Flexistipitaceae</taxon>
        <taxon>Flexistipes</taxon>
    </lineage>
</organism>
<dbReference type="InterPro" id="IPR052171">
    <property type="entry name" value="NHEJ_LigD"/>
</dbReference>
<dbReference type="AlphaFoldDB" id="A0A3D5QCI7"/>
<dbReference type="CDD" id="cd04861">
    <property type="entry name" value="LigD_Pol_like"/>
    <property type="match status" value="1"/>
</dbReference>
<evidence type="ECO:0000313" key="2">
    <source>
        <dbReference type="EMBL" id="HCW93565.1"/>
    </source>
</evidence>
<keyword evidence="2" id="KW-0436">Ligase</keyword>
<dbReference type="PANTHER" id="PTHR42705:SF2">
    <property type="entry name" value="BIFUNCTIONAL NON-HOMOLOGOUS END JOINING PROTEIN LIGD"/>
    <property type="match status" value="1"/>
</dbReference>
<feature type="domain" description="DNA ligase D polymerase" evidence="1">
    <location>
        <begin position="57"/>
        <end position="310"/>
    </location>
</feature>
<dbReference type="InterPro" id="IPR014145">
    <property type="entry name" value="LigD_pol_dom"/>
</dbReference>
<evidence type="ECO:0000313" key="3">
    <source>
        <dbReference type="Proteomes" id="UP000262325"/>
    </source>
</evidence>
<dbReference type="GO" id="GO:0016874">
    <property type="term" value="F:ligase activity"/>
    <property type="evidence" value="ECO:0007669"/>
    <property type="project" value="UniProtKB-KW"/>
</dbReference>